<gene>
    <name evidence="2" type="ORF">METZ01_LOCUS159992</name>
</gene>
<evidence type="ECO:0000313" key="2">
    <source>
        <dbReference type="EMBL" id="SVB07138.1"/>
    </source>
</evidence>
<feature type="transmembrane region" description="Helical" evidence="1">
    <location>
        <begin position="39"/>
        <end position="61"/>
    </location>
</feature>
<keyword evidence="1" id="KW-0812">Transmembrane</keyword>
<dbReference type="EMBL" id="UINC01027608">
    <property type="protein sequence ID" value="SVB07138.1"/>
    <property type="molecule type" value="Genomic_DNA"/>
</dbReference>
<proteinExistence type="predicted"/>
<protein>
    <submittedName>
        <fullName evidence="2">Uncharacterized protein</fullName>
    </submittedName>
</protein>
<dbReference type="AlphaFoldDB" id="A0A382B091"/>
<evidence type="ECO:0000256" key="1">
    <source>
        <dbReference type="SAM" id="Phobius"/>
    </source>
</evidence>
<organism evidence="2">
    <name type="scientific">marine metagenome</name>
    <dbReference type="NCBI Taxonomy" id="408172"/>
    <lineage>
        <taxon>unclassified sequences</taxon>
        <taxon>metagenomes</taxon>
        <taxon>ecological metagenomes</taxon>
    </lineage>
</organism>
<reference evidence="2" key="1">
    <citation type="submission" date="2018-05" db="EMBL/GenBank/DDBJ databases">
        <authorList>
            <person name="Lanie J.A."/>
            <person name="Ng W.-L."/>
            <person name="Kazmierczak K.M."/>
            <person name="Andrzejewski T.M."/>
            <person name="Davidsen T.M."/>
            <person name="Wayne K.J."/>
            <person name="Tettelin H."/>
            <person name="Glass J.I."/>
            <person name="Rusch D."/>
            <person name="Podicherti R."/>
            <person name="Tsui H.-C.T."/>
            <person name="Winkler M.E."/>
        </authorList>
    </citation>
    <scope>NUCLEOTIDE SEQUENCE</scope>
</reference>
<sequence>MTSCSRIFLSIVLVPIFVSGGFAIDMAILDNGLNLDRWGATGFLLLGVVVSSLIGGWLPWVGWSKSPHNPKNQI</sequence>
<keyword evidence="1" id="KW-1133">Transmembrane helix</keyword>
<keyword evidence="1" id="KW-0472">Membrane</keyword>
<name>A0A382B091_9ZZZZ</name>
<accession>A0A382B091</accession>